<dbReference type="Pfam" id="PF07152">
    <property type="entry name" value="YaeQ"/>
    <property type="match status" value="1"/>
</dbReference>
<name>A0A6P2Q6T1_9BURK</name>
<dbReference type="EMBL" id="VJSY01000048">
    <property type="protein sequence ID" value="MDR8756841.1"/>
    <property type="molecule type" value="Genomic_DNA"/>
</dbReference>
<protein>
    <submittedName>
        <fullName evidence="2">YaeQ family protein</fullName>
    </submittedName>
</protein>
<dbReference type="InterPro" id="IPR038590">
    <property type="entry name" value="YaeQ_sf"/>
</dbReference>
<keyword evidence="4" id="KW-1185">Reference proteome</keyword>
<dbReference type="InterPro" id="IPR009822">
    <property type="entry name" value="YaeQ"/>
</dbReference>
<dbReference type="AlphaFoldDB" id="A0A6P2Q6T1"/>
<dbReference type="PIRSF" id="PIRSF011484">
    <property type="entry name" value="YaeQ"/>
    <property type="match status" value="1"/>
</dbReference>
<dbReference type="SUPFAM" id="SSF52980">
    <property type="entry name" value="Restriction endonuclease-like"/>
    <property type="match status" value="1"/>
</dbReference>
<evidence type="ECO:0000313" key="1">
    <source>
        <dbReference type="EMBL" id="MDR8756841.1"/>
    </source>
</evidence>
<dbReference type="Proteomes" id="UP001248067">
    <property type="component" value="Unassembled WGS sequence"/>
</dbReference>
<reference evidence="1 4" key="1">
    <citation type="submission" date="2019-06" db="EMBL/GenBank/DDBJ databases">
        <title>Evolution of Burkholderia multivorans in the lungs of Cystic Fibrosis patients.</title>
        <authorList>
            <person name="Moreira L.M."/>
        </authorList>
    </citation>
    <scope>NUCLEOTIDE SEQUENCE [LARGE SCALE GENOMIC DNA]</scope>
    <source>
        <strain evidence="1 4">VC13239</strain>
    </source>
</reference>
<dbReference type="InterPro" id="IPR011335">
    <property type="entry name" value="Restrct_endonuc-II-like"/>
</dbReference>
<dbReference type="CDD" id="cd22368">
    <property type="entry name" value="YaeQ-like"/>
    <property type="match status" value="1"/>
</dbReference>
<proteinExistence type="predicted"/>
<dbReference type="PANTHER" id="PTHR38784">
    <property type="entry name" value="SUCROSE PHOSPHORYLASE"/>
    <property type="match status" value="1"/>
</dbReference>
<dbReference type="SMART" id="SM01322">
    <property type="entry name" value="YaeQ"/>
    <property type="match status" value="1"/>
</dbReference>
<dbReference type="Proteomes" id="UP000494162">
    <property type="component" value="Unassembled WGS sequence"/>
</dbReference>
<evidence type="ECO:0000313" key="4">
    <source>
        <dbReference type="Proteomes" id="UP001248067"/>
    </source>
</evidence>
<dbReference type="EMBL" id="CABVPP010000059">
    <property type="protein sequence ID" value="VWC15451.1"/>
    <property type="molecule type" value="Genomic_DNA"/>
</dbReference>
<dbReference type="PANTHER" id="PTHR38784:SF1">
    <property type="entry name" value="SUCROSE PHOSPHORYLASE"/>
    <property type="match status" value="1"/>
</dbReference>
<organism evidence="2 3">
    <name type="scientific">Burkholderia pseudomultivorans</name>
    <dbReference type="NCBI Taxonomy" id="1207504"/>
    <lineage>
        <taxon>Bacteria</taxon>
        <taxon>Pseudomonadati</taxon>
        <taxon>Pseudomonadota</taxon>
        <taxon>Betaproteobacteria</taxon>
        <taxon>Burkholderiales</taxon>
        <taxon>Burkholderiaceae</taxon>
        <taxon>Burkholderia</taxon>
        <taxon>Burkholderia cepacia complex</taxon>
    </lineage>
</organism>
<evidence type="ECO:0000313" key="2">
    <source>
        <dbReference type="EMBL" id="VWC15451.1"/>
    </source>
</evidence>
<sequence length="215" mass="24137">MLWWARDTRVTAGIRYHHGPTEPNARPGRIRMALKSTIYKAELQIADMDRHYYADHALTVARHPSETDERMMVRIAAFALLAHERLEFGKGLSDTDEPDLWQKDLTGAIDAWIEVGQPDERRISKAAGRAAQVTVIAYGGKTSEIWWQGVRSKVERLRNVQVLSLADGVAAALGRLAERTMRLQCTVQDGSAWISSADHDPVAVEWTILKPRVDA</sequence>
<gene>
    <name evidence="1" type="primary">yaeQ</name>
    <name evidence="2" type="ORF">BPS26883_05576</name>
    <name evidence="1" type="ORF">FEQ00_05281</name>
</gene>
<accession>A0A6P2Q6T1</accession>
<reference evidence="2 3" key="2">
    <citation type="submission" date="2019-09" db="EMBL/GenBank/DDBJ databases">
        <authorList>
            <person name="Depoorter E."/>
        </authorList>
    </citation>
    <scope>NUCLEOTIDE SEQUENCE [LARGE SCALE GENOMIC DNA]</scope>
    <source>
        <strain evidence="2">LMG 26883</strain>
    </source>
</reference>
<dbReference type="Gene3D" id="3.10.640.10">
    <property type="entry name" value="Restriction endonuclease-like alpha-beta roll domain"/>
    <property type="match status" value="1"/>
</dbReference>
<evidence type="ECO:0000313" key="3">
    <source>
        <dbReference type="Proteomes" id="UP000494162"/>
    </source>
</evidence>